<dbReference type="Proteomes" id="UP000008366">
    <property type="component" value="Unassembled WGS sequence"/>
</dbReference>
<dbReference type="eggNOG" id="COG0367">
    <property type="taxonomic scope" value="Bacteria"/>
</dbReference>
<gene>
    <name evidence="1" type="ORF">KILIM_055_00150</name>
</gene>
<dbReference type="SUPFAM" id="SSF52402">
    <property type="entry name" value="Adenine nucleotide alpha hydrolases-like"/>
    <property type="match status" value="1"/>
</dbReference>
<evidence type="ECO:0000313" key="1">
    <source>
        <dbReference type="EMBL" id="GAB97047.1"/>
    </source>
</evidence>
<dbReference type="OrthoDB" id="2985334at2"/>
<evidence type="ECO:0008006" key="3">
    <source>
        <dbReference type="Google" id="ProtNLM"/>
    </source>
</evidence>
<name>K6WY64_9MICO</name>
<protein>
    <recommendedName>
        <fullName evidence="3">Asparagine synthetase domain-containing protein</fullName>
    </recommendedName>
</protein>
<organism evidence="1 2">
    <name type="scientific">Kineosphaera limosa NBRC 100340</name>
    <dbReference type="NCBI Taxonomy" id="1184609"/>
    <lineage>
        <taxon>Bacteria</taxon>
        <taxon>Bacillati</taxon>
        <taxon>Actinomycetota</taxon>
        <taxon>Actinomycetes</taxon>
        <taxon>Micrococcales</taxon>
        <taxon>Dermatophilaceae</taxon>
        <taxon>Kineosphaera</taxon>
    </lineage>
</organism>
<keyword evidence="2" id="KW-1185">Reference proteome</keyword>
<proteinExistence type="predicted"/>
<sequence>MQTFVAYAGAPTPAEEVASAVQRVEARYAPRWSTLPHRHEAHAMGDSSGNSSGNSSGDWLRTGLVLWQGPAASRWPAWASQGRVTVASLYAPVGYERVVAAEPLATAPLRLAEHLHHHPAAIEELCPPFVCGRLDSASGRLTLHTDALGVGRLFEVRTPGGWVWSNRPEAALAFAGLPARADEFGWQHIAVADELFGHVTAYEGVRTVDAATTIDWDSRSGRLAVSAIDTVLSWAAADPRAESGDLVEAAADQLTTIARSVTRLYADRPVVDLTGGRDSRLVAAAFLAAGADLTLHTHDALPGDLVTARELVALLPDPPEHRIEHVASGGIGAPPSWEAMANARAWHAFAEGLRPFSYLHYRAPESLDAARPLAIGGAGGEVAHGFFYTARRAEWEALGRHAMLAAFAESIVSRFAPAPGADPGARTALRAHIEGTLRDIADRGYPDASVLDVFYLRERIRRWGSTGERPGVVSPLFATSFLRACLSLTPTQRSANELHRALTRRLAPQWADVPYFPAERPANEPGRPKPVAPRLIRVGDAVDRDAINSLLSDASAWSAAFDTPLVRRLWADSVGGRTDARSERVLRAAVWRGAFTDHLAALAGETVTRPVVPWAPTAVDRRPIVLEAPVVTQVPAPAAKGGANSVASPRAVAAGTLWPERAGAAPPRVDRSSALRLDLERVTELQAESARIVTRRVARGLASSPVWTHVRHTPTGTLIRRAAASARRRGLRF</sequence>
<dbReference type="EMBL" id="BAHD01000055">
    <property type="protein sequence ID" value="GAB97047.1"/>
    <property type="molecule type" value="Genomic_DNA"/>
</dbReference>
<evidence type="ECO:0000313" key="2">
    <source>
        <dbReference type="Proteomes" id="UP000008366"/>
    </source>
</evidence>
<dbReference type="AlphaFoldDB" id="K6WY64"/>
<accession>K6WY64</accession>
<reference evidence="1 2" key="1">
    <citation type="submission" date="2012-08" db="EMBL/GenBank/DDBJ databases">
        <title>Whole genome shotgun sequence of Kineosphaera limosa NBRC 100340.</title>
        <authorList>
            <person name="Yoshida I."/>
            <person name="Isaki S."/>
            <person name="Hosoyama A."/>
            <person name="Tsuchikane K."/>
            <person name="Katsumata H."/>
            <person name="Ando Y."/>
            <person name="Ohji S."/>
            <person name="Hamada M."/>
            <person name="Tamura T."/>
            <person name="Yamazoe A."/>
            <person name="Yamazaki S."/>
            <person name="Fujita N."/>
        </authorList>
    </citation>
    <scope>NUCLEOTIDE SEQUENCE [LARGE SCALE GENOMIC DNA]</scope>
    <source>
        <strain evidence="1 2">NBRC 100340</strain>
    </source>
</reference>
<comment type="caution">
    <text evidence="1">The sequence shown here is derived from an EMBL/GenBank/DDBJ whole genome shotgun (WGS) entry which is preliminary data.</text>
</comment>
<dbReference type="STRING" id="1184609.KILIM_055_00150"/>
<dbReference type="RefSeq" id="WP_006593579.1">
    <property type="nucleotide sequence ID" value="NZ_BAHD01000055.1"/>
</dbReference>